<dbReference type="OrthoDB" id="5369841at2759"/>
<dbReference type="AlphaFoldDB" id="S7ZGL6"/>
<evidence type="ECO:0008006" key="4">
    <source>
        <dbReference type="Google" id="ProtNLM"/>
    </source>
</evidence>
<name>S7ZGL6_PENO1</name>
<feature type="region of interest" description="Disordered" evidence="1">
    <location>
        <begin position="409"/>
        <end position="535"/>
    </location>
</feature>
<dbReference type="PhylomeDB" id="S7ZGL6"/>
<organism evidence="2 3">
    <name type="scientific">Penicillium oxalicum (strain 114-2 / CGMCC 5302)</name>
    <name type="common">Penicillium decumbens</name>
    <dbReference type="NCBI Taxonomy" id="933388"/>
    <lineage>
        <taxon>Eukaryota</taxon>
        <taxon>Fungi</taxon>
        <taxon>Dikarya</taxon>
        <taxon>Ascomycota</taxon>
        <taxon>Pezizomycotina</taxon>
        <taxon>Eurotiomycetes</taxon>
        <taxon>Eurotiomycetidae</taxon>
        <taxon>Eurotiales</taxon>
        <taxon>Aspergillaceae</taxon>
        <taxon>Penicillium</taxon>
    </lineage>
</organism>
<feature type="compositionally biased region" description="Polar residues" evidence="1">
    <location>
        <begin position="127"/>
        <end position="140"/>
    </location>
</feature>
<sequence>MDAQYPFATRDDLWRVFDELKELHLGQFEQNERIAKLERDRDDQARLKNVWSSALSPLHSADGGPVPSDSTSTFNPRAEPFKGFDQGHHTIVSPPIAPADVEDEPRRGASRANSVRFDESAIHGYNEQASRTGQEPQIRTGSIMGGHPLTERSSSCRSDGRMSSSGLSIHSTRSSSLRLDTSSRTMDSSFSVSPLTPPPGLFLLGPVPSVIRCWLTMDFTNKALLYAAICSGSFVSSLGSTLIHKLALEDQVFRDSDGRSSIKLNLWLPEASVHASASGTTSPNSHVPFLAVQFLVHETSDEDESIQIILGSDVLRCHNADIMFSQDKMMLVDENRNRVSVPLVRPEKDWVYRLLRTAPDTSNPEYPQKSLPPRRSSAGAVGEDSHASKYAASAPASLRASVGEADAKTPVLQHPVVGNEEAIDTSKQDAADTKSEIGGASGTWRRGPKTETTTGGKSKPRPMTVLKPMKSMSRVSSGAVTPSNPPGEAPSTEHSPWAPRSITESSSRSGAKNPAGDASAFPWLNSSRQVDTHPK</sequence>
<dbReference type="Proteomes" id="UP000019376">
    <property type="component" value="Unassembled WGS sequence"/>
</dbReference>
<feature type="compositionally biased region" description="Basic and acidic residues" evidence="1">
    <location>
        <begin position="424"/>
        <end position="435"/>
    </location>
</feature>
<evidence type="ECO:0000313" key="2">
    <source>
        <dbReference type="EMBL" id="EPS29414.1"/>
    </source>
</evidence>
<evidence type="ECO:0000256" key="1">
    <source>
        <dbReference type="SAM" id="MobiDB-lite"/>
    </source>
</evidence>
<proteinExistence type="predicted"/>
<feature type="region of interest" description="Disordered" evidence="1">
    <location>
        <begin position="359"/>
        <end position="388"/>
    </location>
</feature>
<dbReference type="EMBL" id="KB644411">
    <property type="protein sequence ID" value="EPS29414.1"/>
    <property type="molecule type" value="Genomic_DNA"/>
</dbReference>
<accession>S7ZGL6</accession>
<dbReference type="HOGENOM" id="CLU_019318_0_0_1"/>
<reference evidence="2 3" key="1">
    <citation type="journal article" date="2013" name="PLoS ONE">
        <title>Genomic and secretomic analyses reveal unique features of the lignocellulolytic enzyme system of Penicillium decumbens.</title>
        <authorList>
            <person name="Liu G."/>
            <person name="Zhang L."/>
            <person name="Wei X."/>
            <person name="Zou G."/>
            <person name="Qin Y."/>
            <person name="Ma L."/>
            <person name="Li J."/>
            <person name="Zheng H."/>
            <person name="Wang S."/>
            <person name="Wang C."/>
            <person name="Xun L."/>
            <person name="Zhao G.-P."/>
            <person name="Zhou Z."/>
            <person name="Qu Y."/>
        </authorList>
    </citation>
    <scope>NUCLEOTIDE SEQUENCE [LARGE SCALE GENOMIC DNA]</scope>
    <source>
        <strain evidence="3">114-2 / CGMCC 5302</strain>
    </source>
</reference>
<feature type="compositionally biased region" description="Polar residues" evidence="1">
    <location>
        <begin position="473"/>
        <end position="482"/>
    </location>
</feature>
<evidence type="ECO:0000313" key="3">
    <source>
        <dbReference type="Proteomes" id="UP000019376"/>
    </source>
</evidence>
<dbReference type="STRING" id="933388.S7ZGL6"/>
<dbReference type="eggNOG" id="ENOG502RVVW">
    <property type="taxonomic scope" value="Eukaryota"/>
</dbReference>
<protein>
    <recommendedName>
        <fullName evidence="4">Ubiquitin carboxyl-terminal hydrolase 19</fullName>
    </recommendedName>
</protein>
<feature type="region of interest" description="Disordered" evidence="1">
    <location>
        <begin position="96"/>
        <end position="180"/>
    </location>
</feature>
<keyword evidence="3" id="KW-1185">Reference proteome</keyword>
<feature type="compositionally biased region" description="Low complexity" evidence="1">
    <location>
        <begin position="152"/>
        <end position="180"/>
    </location>
</feature>
<gene>
    <name evidence="2" type="ORF">PDE_04363</name>
</gene>